<feature type="transmembrane region" description="Helical" evidence="7">
    <location>
        <begin position="176"/>
        <end position="200"/>
    </location>
</feature>
<evidence type="ECO:0000259" key="8">
    <source>
        <dbReference type="Pfam" id="PF01618"/>
    </source>
</evidence>
<feature type="transmembrane region" description="Helical" evidence="7">
    <location>
        <begin position="148"/>
        <end position="170"/>
    </location>
</feature>
<evidence type="ECO:0000256" key="5">
    <source>
        <dbReference type="ARBA" id="ARBA00023136"/>
    </source>
</evidence>
<organism evidence="9 10">
    <name type="scientific">Permianibacter aggregans</name>
    <dbReference type="NCBI Taxonomy" id="1510150"/>
    <lineage>
        <taxon>Bacteria</taxon>
        <taxon>Pseudomonadati</taxon>
        <taxon>Pseudomonadota</taxon>
        <taxon>Gammaproteobacteria</taxon>
        <taxon>Pseudomonadales</taxon>
        <taxon>Pseudomonadaceae</taxon>
        <taxon>Permianibacter</taxon>
    </lineage>
</organism>
<keyword evidence="6" id="KW-0653">Protein transport</keyword>
<dbReference type="Proteomes" id="UP000295375">
    <property type="component" value="Unassembled WGS sequence"/>
</dbReference>
<evidence type="ECO:0000256" key="2">
    <source>
        <dbReference type="ARBA" id="ARBA00022475"/>
    </source>
</evidence>
<keyword evidence="10" id="KW-1185">Reference proteome</keyword>
<evidence type="ECO:0000256" key="3">
    <source>
        <dbReference type="ARBA" id="ARBA00022692"/>
    </source>
</evidence>
<dbReference type="EMBL" id="SNYM01000006">
    <property type="protein sequence ID" value="TDQ48571.1"/>
    <property type="molecule type" value="Genomic_DNA"/>
</dbReference>
<dbReference type="GO" id="GO:0071978">
    <property type="term" value="P:bacterial-type flagellum-dependent swarming motility"/>
    <property type="evidence" value="ECO:0007669"/>
    <property type="project" value="InterPro"/>
</dbReference>
<dbReference type="NCBIfam" id="NF006583">
    <property type="entry name" value="PRK09109.1"/>
    <property type="match status" value="1"/>
</dbReference>
<accession>A0A4R6UNQ1</accession>
<name>A0A4R6UNQ1_9GAMM</name>
<dbReference type="RefSeq" id="WP_133589653.1">
    <property type="nucleotide sequence ID" value="NZ_CP037953.1"/>
</dbReference>
<dbReference type="PANTHER" id="PTHR30433">
    <property type="entry name" value="CHEMOTAXIS PROTEIN MOTA"/>
    <property type="match status" value="1"/>
</dbReference>
<feature type="domain" description="MotA/TolQ/ExbB proton channel" evidence="8">
    <location>
        <begin position="103"/>
        <end position="220"/>
    </location>
</feature>
<keyword evidence="3 7" id="KW-0812">Transmembrane</keyword>
<keyword evidence="4 7" id="KW-1133">Transmembrane helix</keyword>
<dbReference type="OrthoDB" id="9806929at2"/>
<dbReference type="InterPro" id="IPR047055">
    <property type="entry name" value="MotA-like"/>
</dbReference>
<proteinExistence type="inferred from homology"/>
<dbReference type="GO" id="GO:0015031">
    <property type="term" value="P:protein transport"/>
    <property type="evidence" value="ECO:0007669"/>
    <property type="project" value="UniProtKB-KW"/>
</dbReference>
<reference evidence="9 10" key="1">
    <citation type="submission" date="2019-03" db="EMBL/GenBank/DDBJ databases">
        <title>Genomic Encyclopedia of Type Strains, Phase IV (KMG-IV): sequencing the most valuable type-strain genomes for metagenomic binning, comparative biology and taxonomic classification.</title>
        <authorList>
            <person name="Goeker M."/>
        </authorList>
    </citation>
    <scope>NUCLEOTIDE SEQUENCE [LARGE SCALE GENOMIC DNA]</scope>
    <source>
        <strain evidence="9 10">DSM 103792</strain>
    </source>
</reference>
<evidence type="ECO:0000256" key="6">
    <source>
        <dbReference type="RuleBase" id="RU004057"/>
    </source>
</evidence>
<comment type="caution">
    <text evidence="9">The sequence shown here is derived from an EMBL/GenBank/DDBJ whole genome shotgun (WGS) entry which is preliminary data.</text>
</comment>
<feature type="transmembrane region" description="Helical" evidence="7">
    <location>
        <begin position="28"/>
        <end position="49"/>
    </location>
</feature>
<keyword evidence="5 7" id="KW-0472">Membrane</keyword>
<dbReference type="AlphaFoldDB" id="A0A4R6UNQ1"/>
<dbReference type="PANTHER" id="PTHR30433:SF3">
    <property type="entry name" value="MOTILITY PROTEIN A"/>
    <property type="match status" value="1"/>
</dbReference>
<dbReference type="Pfam" id="PF01618">
    <property type="entry name" value="MotA_ExbB"/>
    <property type="match status" value="1"/>
</dbReference>
<comment type="subcellular location">
    <subcellularLocation>
        <location evidence="1">Cell membrane</location>
        <topology evidence="1">Multi-pass membrane protein</topology>
    </subcellularLocation>
    <subcellularLocation>
        <location evidence="6">Membrane</location>
        <topology evidence="6">Multi-pass membrane protein</topology>
    </subcellularLocation>
</comment>
<evidence type="ECO:0000256" key="7">
    <source>
        <dbReference type="SAM" id="Phobius"/>
    </source>
</evidence>
<evidence type="ECO:0000313" key="10">
    <source>
        <dbReference type="Proteomes" id="UP000295375"/>
    </source>
</evidence>
<dbReference type="InterPro" id="IPR002898">
    <property type="entry name" value="MotA_ExbB_proton_chnl"/>
</dbReference>
<protein>
    <submittedName>
        <fullName evidence="9">Chemotaxis protein MotA</fullName>
    </submittedName>
</protein>
<dbReference type="GO" id="GO:0006935">
    <property type="term" value="P:chemotaxis"/>
    <property type="evidence" value="ECO:0007669"/>
    <property type="project" value="InterPro"/>
</dbReference>
<keyword evidence="2" id="KW-1003">Cell membrane</keyword>
<gene>
    <name evidence="9" type="ORF">EV696_10611</name>
</gene>
<sequence length="248" mass="26777">MDLLALLGLLLGIFAILGGQLWEGGDLVTLLNGPAFLIVVGGTLAATLVQTPWRIFVQSLAQLRWIFLPPKFPFDEGLQRLVNWAATARKEGLLGLEQIVERDEDPFTRKGMGLLVDGGEPHSIRNAMTTEMELHETRQLQAAKVFEAMGGYSPTLGILGAVMGLIQVMHNLSEPALLGSGIAVAFVATIYGVGFANLLFIPVAGRLRSVVLQQSQYREMLIEGIVAIAEGENPRVIESKLAGFVKSS</sequence>
<evidence type="ECO:0000313" key="9">
    <source>
        <dbReference type="EMBL" id="TDQ48571.1"/>
    </source>
</evidence>
<evidence type="ECO:0000256" key="4">
    <source>
        <dbReference type="ARBA" id="ARBA00022989"/>
    </source>
</evidence>
<comment type="similarity">
    <text evidence="6">Belongs to the exbB/tolQ family.</text>
</comment>
<keyword evidence="6" id="KW-0813">Transport</keyword>
<evidence type="ECO:0000256" key="1">
    <source>
        <dbReference type="ARBA" id="ARBA00004651"/>
    </source>
</evidence>
<dbReference type="GO" id="GO:0005886">
    <property type="term" value="C:plasma membrane"/>
    <property type="evidence" value="ECO:0007669"/>
    <property type="project" value="UniProtKB-SubCell"/>
</dbReference>